<organism evidence="1 2">
    <name type="scientific">Nesidiocoris tenuis</name>
    <dbReference type="NCBI Taxonomy" id="355587"/>
    <lineage>
        <taxon>Eukaryota</taxon>
        <taxon>Metazoa</taxon>
        <taxon>Ecdysozoa</taxon>
        <taxon>Arthropoda</taxon>
        <taxon>Hexapoda</taxon>
        <taxon>Insecta</taxon>
        <taxon>Pterygota</taxon>
        <taxon>Neoptera</taxon>
        <taxon>Paraneoptera</taxon>
        <taxon>Hemiptera</taxon>
        <taxon>Heteroptera</taxon>
        <taxon>Panheteroptera</taxon>
        <taxon>Cimicomorpha</taxon>
        <taxon>Miridae</taxon>
        <taxon>Dicyphina</taxon>
        <taxon>Nesidiocoris</taxon>
    </lineage>
</organism>
<proteinExistence type="predicted"/>
<name>A0A6H5HI60_9HEMI</name>
<dbReference type="EMBL" id="CADCXU010030642">
    <property type="protein sequence ID" value="CAB0017004.1"/>
    <property type="molecule type" value="Genomic_DNA"/>
</dbReference>
<evidence type="ECO:0000313" key="1">
    <source>
        <dbReference type="EMBL" id="CAB0017004.1"/>
    </source>
</evidence>
<accession>A0A6H5HI60</accession>
<dbReference type="OrthoDB" id="6777076at2759"/>
<dbReference type="AlphaFoldDB" id="A0A6H5HI60"/>
<evidence type="ECO:0008006" key="3">
    <source>
        <dbReference type="Google" id="ProtNLM"/>
    </source>
</evidence>
<keyword evidence="2" id="KW-1185">Reference proteome</keyword>
<dbReference type="Proteomes" id="UP000479000">
    <property type="component" value="Unassembled WGS sequence"/>
</dbReference>
<sequence length="255" mass="28354">MELAYEVTYEKTADAVRMGDGTVLRYTFSCFREEFVIIQPSGSRYFTKRLCCPSDIRAHHDQNTSEVVVRFVETHFGHSNLVVEGIMAKHAKALNAETVCSLEVTDSGWTVWMDGNAGQSHFVRDNNSLCHCNLRCDECGVCVHTFKCDCNEYLSKPTVCEHIHLIATYLKAGNSEETEEPVDCKPTLAAMALPGKIKMEGPTVVAKGLADALDTMDVLYSGIRRDVRNVEEAAIVVEGLSEMISKFESLRSEAK</sequence>
<evidence type="ECO:0000313" key="2">
    <source>
        <dbReference type="Proteomes" id="UP000479000"/>
    </source>
</evidence>
<reference evidence="1 2" key="1">
    <citation type="submission" date="2020-02" db="EMBL/GenBank/DDBJ databases">
        <authorList>
            <person name="Ferguson B K."/>
        </authorList>
    </citation>
    <scope>NUCLEOTIDE SEQUENCE [LARGE SCALE GENOMIC DNA]</scope>
</reference>
<gene>
    <name evidence="1" type="ORF">NTEN_LOCUS21119</name>
</gene>
<protein>
    <recommendedName>
        <fullName evidence="3">SWIM-type domain-containing protein</fullName>
    </recommendedName>
</protein>